<dbReference type="Gene3D" id="1.50.10.10">
    <property type="match status" value="1"/>
</dbReference>
<dbReference type="InterPro" id="IPR012341">
    <property type="entry name" value="6hp_glycosidase-like_sf"/>
</dbReference>
<dbReference type="OrthoDB" id="10036721at2759"/>
<comment type="caution">
    <text evidence="4">The sequence shown here is derived from an EMBL/GenBank/DDBJ whole genome shotgun (WGS) entry which is preliminary data.</text>
</comment>
<dbReference type="Proteomes" id="UP000434172">
    <property type="component" value="Unassembled WGS sequence"/>
</dbReference>
<dbReference type="SUPFAM" id="SSF48208">
    <property type="entry name" value="Six-hairpin glycosidases"/>
    <property type="match status" value="1"/>
</dbReference>
<evidence type="ECO:0000259" key="3">
    <source>
        <dbReference type="Pfam" id="PF17390"/>
    </source>
</evidence>
<dbReference type="AlphaFoldDB" id="A0A8H3ZSC7"/>
<organism evidence="4 5">
    <name type="scientific">Colletotrichum asianum</name>
    <dbReference type="NCBI Taxonomy" id="702518"/>
    <lineage>
        <taxon>Eukaryota</taxon>
        <taxon>Fungi</taxon>
        <taxon>Dikarya</taxon>
        <taxon>Ascomycota</taxon>
        <taxon>Pezizomycotina</taxon>
        <taxon>Sordariomycetes</taxon>
        <taxon>Hypocreomycetidae</taxon>
        <taxon>Glomerellales</taxon>
        <taxon>Glomerellaceae</taxon>
        <taxon>Colletotrichum</taxon>
        <taxon>Colletotrichum gloeosporioides species complex</taxon>
    </lineage>
</organism>
<evidence type="ECO:0000313" key="5">
    <source>
        <dbReference type="Proteomes" id="UP000434172"/>
    </source>
</evidence>
<dbReference type="GO" id="GO:0005975">
    <property type="term" value="P:carbohydrate metabolic process"/>
    <property type="evidence" value="ECO:0007669"/>
    <property type="project" value="InterPro"/>
</dbReference>
<accession>A0A8H3ZSC7</accession>
<dbReference type="PANTHER" id="PTHR33307:SF6">
    <property type="entry name" value="ALPHA-RHAMNOSIDASE (EUROFUNG)-RELATED"/>
    <property type="match status" value="1"/>
</dbReference>
<sequence length="232" mass="25060">MKQISLWLSNSEETEKWEELASSIGEALHNKWFIDDTNGTTSQAYYSGNIQASNALALDLGVVPEKIPGLGISSSGLASYSYSIELGATSLWEFLNGGRGSSYNHFMMGAPGIWIQRLSGLDTAADAVRWNLINYKPILEANLTSASSSYLTPTGQASAAWKRSDHILTYDIVVPVGSVGLVSLNATQVQEGGNDVSIEQEGILAVVSNEDDKRTWIIRVASGFYEFSAVLV</sequence>
<gene>
    <name evidence="4" type="ORF">GQ607_002805</name>
</gene>
<dbReference type="PANTHER" id="PTHR33307">
    <property type="entry name" value="ALPHA-RHAMNOSIDASE (EUROFUNG)"/>
    <property type="match status" value="1"/>
</dbReference>
<dbReference type="EMBL" id="WOWK01000009">
    <property type="protein sequence ID" value="KAF0330038.1"/>
    <property type="molecule type" value="Genomic_DNA"/>
</dbReference>
<evidence type="ECO:0000313" key="4">
    <source>
        <dbReference type="EMBL" id="KAF0330038.1"/>
    </source>
</evidence>
<dbReference type="EC" id="3.2.1.40" evidence="2"/>
<evidence type="ECO:0000256" key="2">
    <source>
        <dbReference type="ARBA" id="ARBA00012652"/>
    </source>
</evidence>
<reference evidence="4 5" key="1">
    <citation type="submission" date="2019-12" db="EMBL/GenBank/DDBJ databases">
        <title>A genome sequence resource for the geographically widespread anthracnose pathogen Colletotrichum asianum.</title>
        <authorList>
            <person name="Meng Y."/>
        </authorList>
    </citation>
    <scope>NUCLEOTIDE SEQUENCE [LARGE SCALE GENOMIC DNA]</scope>
    <source>
        <strain evidence="4 5">ICMP 18580</strain>
    </source>
</reference>
<dbReference type="Pfam" id="PF17390">
    <property type="entry name" value="Bac_rhamnosid_C"/>
    <property type="match status" value="1"/>
</dbReference>
<dbReference type="GO" id="GO:0030596">
    <property type="term" value="F:alpha-L-rhamnosidase activity"/>
    <property type="evidence" value="ECO:0007669"/>
    <property type="project" value="UniProtKB-EC"/>
</dbReference>
<comment type="catalytic activity">
    <reaction evidence="1">
        <text>Hydrolysis of terminal non-reducing alpha-L-rhamnose residues in alpha-L-rhamnosides.</text>
        <dbReference type="EC" id="3.2.1.40"/>
    </reaction>
</comment>
<dbReference type="Gene3D" id="2.60.420.10">
    <property type="entry name" value="Maltose phosphorylase, domain 3"/>
    <property type="match status" value="1"/>
</dbReference>
<dbReference type="InterPro" id="IPR008928">
    <property type="entry name" value="6-hairpin_glycosidase_sf"/>
</dbReference>
<dbReference type="InterPro" id="IPR035398">
    <property type="entry name" value="Bac_rhamnosid_C"/>
</dbReference>
<dbReference type="InterPro" id="IPR016007">
    <property type="entry name" value="Alpha_rhamnosid"/>
</dbReference>
<proteinExistence type="predicted"/>
<keyword evidence="5" id="KW-1185">Reference proteome</keyword>
<protein>
    <recommendedName>
        <fullName evidence="2">alpha-L-rhamnosidase</fullName>
        <ecNumber evidence="2">3.2.1.40</ecNumber>
    </recommendedName>
</protein>
<feature type="domain" description="Alpha-L-rhamnosidase C-terminal" evidence="3">
    <location>
        <begin position="133"/>
        <end position="193"/>
    </location>
</feature>
<evidence type="ECO:0000256" key="1">
    <source>
        <dbReference type="ARBA" id="ARBA00001445"/>
    </source>
</evidence>
<name>A0A8H3ZSC7_9PEZI</name>